<accession>A0A8S1SC14</accession>
<dbReference type="Pfam" id="PF03571">
    <property type="entry name" value="Peptidase_M49"/>
    <property type="match status" value="1"/>
</dbReference>
<evidence type="ECO:0000256" key="1">
    <source>
        <dbReference type="ARBA" id="ARBA00022723"/>
    </source>
</evidence>
<evidence type="ECO:0000256" key="2">
    <source>
        <dbReference type="ARBA" id="ARBA00022801"/>
    </source>
</evidence>
<proteinExistence type="predicted"/>
<dbReference type="GO" id="GO:0008239">
    <property type="term" value="F:dipeptidyl-peptidase activity"/>
    <property type="evidence" value="ECO:0007669"/>
    <property type="project" value="TreeGrafter"/>
</dbReference>
<dbReference type="OrthoDB" id="4694525at2759"/>
<gene>
    <name evidence="3" type="ORF">PPENT_87.1.T0050513</name>
</gene>
<comment type="caution">
    <text evidence="3">The sequence shown here is derived from an EMBL/GenBank/DDBJ whole genome shotgun (WGS) entry which is preliminary data.</text>
</comment>
<dbReference type="InterPro" id="IPR039461">
    <property type="entry name" value="Peptidase_M49"/>
</dbReference>
<protein>
    <submittedName>
        <fullName evidence="3">Uncharacterized protein</fullName>
    </submittedName>
</protein>
<evidence type="ECO:0000313" key="4">
    <source>
        <dbReference type="Proteomes" id="UP000689195"/>
    </source>
</evidence>
<reference evidence="3" key="1">
    <citation type="submission" date="2021-01" db="EMBL/GenBank/DDBJ databases">
        <authorList>
            <consortium name="Genoscope - CEA"/>
            <person name="William W."/>
        </authorList>
    </citation>
    <scope>NUCLEOTIDE SEQUENCE</scope>
</reference>
<dbReference type="AlphaFoldDB" id="A0A8S1SC14"/>
<organism evidence="3 4">
    <name type="scientific">Paramecium pentaurelia</name>
    <dbReference type="NCBI Taxonomy" id="43138"/>
    <lineage>
        <taxon>Eukaryota</taxon>
        <taxon>Sar</taxon>
        <taxon>Alveolata</taxon>
        <taxon>Ciliophora</taxon>
        <taxon>Intramacronucleata</taxon>
        <taxon>Oligohymenophorea</taxon>
        <taxon>Peniculida</taxon>
        <taxon>Parameciidae</taxon>
        <taxon>Paramecium</taxon>
    </lineage>
</organism>
<keyword evidence="2" id="KW-0378">Hydrolase</keyword>
<dbReference type="Proteomes" id="UP000689195">
    <property type="component" value="Unassembled WGS sequence"/>
</dbReference>
<evidence type="ECO:0000313" key="3">
    <source>
        <dbReference type="EMBL" id="CAD8137120.1"/>
    </source>
</evidence>
<sequence length="220" mass="26205">MDQQKAPIISSEAKLSVIECPEFNLSDEKSKHYAYYFSRAFWAGAKICQFQRSYEAQGLFLFVVKDILKGINMNNLYYQENRSKRYIIIKCRFNNNLLMYLHSSRIVQIIQVLGIQRLFLNYLQKNINYFYNQQRHISNNRKSLQKIWNLIEKYIYTYNKPYGLLDLVEKGGSNSQYSQNLSQELIEELDQFLHKQNVSELNSRVILKEDRLELLIASQE</sequence>
<dbReference type="PANTHER" id="PTHR23422">
    <property type="entry name" value="DIPEPTIDYL PEPTIDASE III-RELATED"/>
    <property type="match status" value="1"/>
</dbReference>
<name>A0A8S1SC14_9CILI</name>
<keyword evidence="1" id="KW-0479">Metal-binding</keyword>
<keyword evidence="4" id="KW-1185">Reference proteome</keyword>
<dbReference type="GO" id="GO:0046872">
    <property type="term" value="F:metal ion binding"/>
    <property type="evidence" value="ECO:0007669"/>
    <property type="project" value="UniProtKB-KW"/>
</dbReference>
<dbReference type="EMBL" id="CAJJDO010000005">
    <property type="protein sequence ID" value="CAD8137120.1"/>
    <property type="molecule type" value="Genomic_DNA"/>
</dbReference>
<dbReference type="GO" id="GO:0005737">
    <property type="term" value="C:cytoplasm"/>
    <property type="evidence" value="ECO:0007669"/>
    <property type="project" value="TreeGrafter"/>
</dbReference>
<dbReference type="PANTHER" id="PTHR23422:SF11">
    <property type="entry name" value="DIPEPTIDYL PEPTIDASE 3"/>
    <property type="match status" value="1"/>
</dbReference>